<dbReference type="SUPFAM" id="SSF160355">
    <property type="entry name" value="Bacterial polysaccharide co-polymerase-like"/>
    <property type="match status" value="1"/>
</dbReference>
<sequence length="348" mass="39332">MTENRYSRQDADGEIDLLALVQGLWAGKWIIVGTAAVVTLLAVVYAVLKEPVYESKITLLPPPLSAVAGFNIGRTRSEGLAPFTVSDVYRVFTRNLEADENRRAFFRLYYLPTLDESDRKGPQDGLYRRFNEIFTIKVPDKQQPGYTLIIERKNPAEAADWVQKYVQMVAKQSIDEMLQNARRELDVKARNMRQQVDILKESAKERRADRITQLKEALAIAKALNLVKPPLVEGQSVKQLSSIMDGSLTYMRGTEAISAEIKALESRVSDDPFIPQLRGLEERYKLYENMSPEVQRIAVFRQDGAVETPDVPVKPNKVMIVFLGGVLGFVLGMMIALFLHVLRKSRVS</sequence>
<name>Q8KN59_PSEAI</name>
<dbReference type="InterPro" id="IPR003856">
    <property type="entry name" value="LPS_length_determ_N"/>
</dbReference>
<evidence type="ECO:0000259" key="6">
    <source>
        <dbReference type="Pfam" id="PF02706"/>
    </source>
</evidence>
<accession>Q8KN59</accession>
<dbReference type="Gene3D" id="3.30.1890.10">
    <property type="entry name" value="FepE-like"/>
    <property type="match status" value="1"/>
</dbReference>
<dbReference type="EMBL" id="AF498420">
    <property type="protein sequence ID" value="AAM27870.1"/>
    <property type="molecule type" value="Genomic_DNA"/>
</dbReference>
<dbReference type="AlphaFoldDB" id="Q8KN59"/>
<dbReference type="InterPro" id="IPR050445">
    <property type="entry name" value="Bact_polysacc_biosynth/exp"/>
</dbReference>
<keyword evidence="5" id="KW-0472">Membrane</keyword>
<protein>
    <submittedName>
        <fullName evidence="7">Wzz</fullName>
    </submittedName>
</protein>
<comment type="subcellular location">
    <subcellularLocation>
        <location evidence="1">Cell membrane</location>
        <topology evidence="1">Multi-pass membrane protein</topology>
    </subcellularLocation>
</comment>
<dbReference type="GO" id="GO:0005886">
    <property type="term" value="C:plasma membrane"/>
    <property type="evidence" value="ECO:0007669"/>
    <property type="project" value="UniProtKB-SubCell"/>
</dbReference>
<dbReference type="GO" id="GO:0004713">
    <property type="term" value="F:protein tyrosine kinase activity"/>
    <property type="evidence" value="ECO:0007669"/>
    <property type="project" value="TreeGrafter"/>
</dbReference>
<organism evidence="7">
    <name type="scientific">Pseudomonas aeruginosa</name>
    <dbReference type="NCBI Taxonomy" id="287"/>
    <lineage>
        <taxon>Bacteria</taxon>
        <taxon>Pseudomonadati</taxon>
        <taxon>Pseudomonadota</taxon>
        <taxon>Gammaproteobacteria</taxon>
        <taxon>Pseudomonadales</taxon>
        <taxon>Pseudomonadaceae</taxon>
        <taxon>Pseudomonas</taxon>
    </lineage>
</organism>
<evidence type="ECO:0000256" key="5">
    <source>
        <dbReference type="ARBA" id="ARBA00023136"/>
    </source>
</evidence>
<keyword evidence="2" id="KW-1003">Cell membrane</keyword>
<dbReference type="RefSeq" id="WP_031671168.1">
    <property type="nucleotide sequence ID" value="NZ_CAADLR010000112.1"/>
</dbReference>
<dbReference type="Pfam" id="PF02706">
    <property type="entry name" value="Wzz"/>
    <property type="match status" value="1"/>
</dbReference>
<dbReference type="PANTHER" id="PTHR32309:SF13">
    <property type="entry name" value="FERRIC ENTEROBACTIN TRANSPORT PROTEIN FEPE"/>
    <property type="match status" value="1"/>
</dbReference>
<keyword evidence="4" id="KW-1133">Transmembrane helix</keyword>
<evidence type="ECO:0000256" key="3">
    <source>
        <dbReference type="ARBA" id="ARBA00022692"/>
    </source>
</evidence>
<keyword evidence="3" id="KW-0812">Transmembrane</keyword>
<feature type="domain" description="Polysaccharide chain length determinant N-terminal" evidence="6">
    <location>
        <begin position="14"/>
        <end position="104"/>
    </location>
</feature>
<dbReference type="PANTHER" id="PTHR32309">
    <property type="entry name" value="TYROSINE-PROTEIN KINASE"/>
    <property type="match status" value="1"/>
</dbReference>
<evidence type="ECO:0000313" key="7">
    <source>
        <dbReference type="EMBL" id="AAM27870.1"/>
    </source>
</evidence>
<evidence type="ECO:0000256" key="4">
    <source>
        <dbReference type="ARBA" id="ARBA00022989"/>
    </source>
</evidence>
<reference evidence="7" key="1">
    <citation type="journal article" date="2002" name="J. Bacteriol.">
        <title>Genetic variation at the O-antigen biosynthetic locus in Pseudomonas aeruginosa.</title>
        <authorList>
            <person name="Raymond C.K."/>
            <person name="Sims E.H."/>
            <person name="Kas A."/>
            <person name="Spencer D.H."/>
            <person name="Kutyavin T.V."/>
            <person name="Ivey R.G."/>
            <person name="Zhou Y."/>
            <person name="Kaul R."/>
            <person name="Clendenning J.B."/>
            <person name="Olson M.V."/>
        </authorList>
    </citation>
    <scope>NUCLEOTIDE SEQUENCE</scope>
</reference>
<evidence type="ECO:0000256" key="1">
    <source>
        <dbReference type="ARBA" id="ARBA00004651"/>
    </source>
</evidence>
<evidence type="ECO:0000256" key="2">
    <source>
        <dbReference type="ARBA" id="ARBA00022475"/>
    </source>
</evidence>
<proteinExistence type="predicted"/>